<feature type="compositionally biased region" description="Polar residues" evidence="1">
    <location>
        <begin position="30"/>
        <end position="40"/>
    </location>
</feature>
<dbReference type="GeneID" id="30025989"/>
<evidence type="ECO:0000256" key="1">
    <source>
        <dbReference type="SAM" id="MobiDB-lite"/>
    </source>
</evidence>
<evidence type="ECO:0000313" key="3">
    <source>
        <dbReference type="Proteomes" id="UP000076744"/>
    </source>
</evidence>
<protein>
    <submittedName>
        <fullName evidence="2">Uncharacterized protein</fullName>
    </submittedName>
</protein>
<keyword evidence="3" id="KW-1185">Reference proteome</keyword>
<dbReference type="AlphaFoldDB" id="A0A167DRY7"/>
<organism evidence="2 3">
    <name type="scientific">Cordyceps fumosorosea (strain ARSEF 2679)</name>
    <name type="common">Isaria fumosorosea</name>
    <dbReference type="NCBI Taxonomy" id="1081104"/>
    <lineage>
        <taxon>Eukaryota</taxon>
        <taxon>Fungi</taxon>
        <taxon>Dikarya</taxon>
        <taxon>Ascomycota</taxon>
        <taxon>Pezizomycotina</taxon>
        <taxon>Sordariomycetes</taxon>
        <taxon>Hypocreomycetidae</taxon>
        <taxon>Hypocreales</taxon>
        <taxon>Cordycipitaceae</taxon>
        <taxon>Cordyceps</taxon>
    </lineage>
</organism>
<gene>
    <name evidence="2" type="ORF">ISF_09697</name>
</gene>
<proteinExistence type="predicted"/>
<feature type="region of interest" description="Disordered" evidence="1">
    <location>
        <begin position="30"/>
        <end position="60"/>
    </location>
</feature>
<name>A0A167DRY7_CORFA</name>
<accession>A0A167DRY7</accession>
<sequence length="181" mass="20580">MAGMHKAVTLPSFEESFGQSPVRRLSISSLCTPAPNSTPSHPRHRLLDQRPLPNGVIPPRPRREIHAKTVSFLLQELLNFVHKPLPNDNEFIDAIAKTSYIKDYLEQSYWVKHNVARRPITFPAFRIVDAECVSYRIHLPVATVLDAAFERCVVEPQSRLRHGRSKEGLSRRNAIQEAALE</sequence>
<comment type="caution">
    <text evidence="2">The sequence shown here is derived from an EMBL/GenBank/DDBJ whole genome shotgun (WGS) entry which is preliminary data.</text>
</comment>
<evidence type="ECO:0000313" key="2">
    <source>
        <dbReference type="EMBL" id="OAA42781.1"/>
    </source>
</evidence>
<reference evidence="2 3" key="1">
    <citation type="journal article" date="2016" name="Genome Biol. Evol.">
        <title>Divergent and convergent evolution of fungal pathogenicity.</title>
        <authorList>
            <person name="Shang Y."/>
            <person name="Xiao G."/>
            <person name="Zheng P."/>
            <person name="Cen K."/>
            <person name="Zhan S."/>
            <person name="Wang C."/>
        </authorList>
    </citation>
    <scope>NUCLEOTIDE SEQUENCE [LARGE SCALE GENOMIC DNA]</scope>
    <source>
        <strain evidence="2 3">ARSEF 2679</strain>
    </source>
</reference>
<dbReference type="RefSeq" id="XP_018699514.1">
    <property type="nucleotide sequence ID" value="XM_018853298.1"/>
</dbReference>
<dbReference type="EMBL" id="AZHB01000065">
    <property type="protein sequence ID" value="OAA42781.1"/>
    <property type="molecule type" value="Genomic_DNA"/>
</dbReference>
<dbReference type="Proteomes" id="UP000076744">
    <property type="component" value="Unassembled WGS sequence"/>
</dbReference>